<evidence type="ECO:0000256" key="10">
    <source>
        <dbReference type="ARBA" id="ARBA00022614"/>
    </source>
</evidence>
<evidence type="ECO:0000256" key="15">
    <source>
        <dbReference type="ARBA" id="ARBA00022895"/>
    </source>
</evidence>
<evidence type="ECO:0000256" key="4">
    <source>
        <dbReference type="ARBA" id="ARBA00004629"/>
    </source>
</evidence>
<dbReference type="GO" id="GO:0006325">
    <property type="term" value="P:chromatin organization"/>
    <property type="evidence" value="ECO:0007669"/>
    <property type="project" value="UniProtKB-KW"/>
</dbReference>
<evidence type="ECO:0000256" key="3">
    <source>
        <dbReference type="ARBA" id="ARBA00004574"/>
    </source>
</evidence>
<dbReference type="InterPro" id="IPR056363">
    <property type="entry name" value="LRR_LRWD1_dom"/>
</dbReference>
<evidence type="ECO:0000259" key="23">
    <source>
        <dbReference type="Pfam" id="PF23215"/>
    </source>
</evidence>
<dbReference type="GO" id="GO:0000776">
    <property type="term" value="C:kinetochore"/>
    <property type="evidence" value="ECO:0007669"/>
    <property type="project" value="UniProtKB-KW"/>
</dbReference>
<feature type="domain" description="Leucine-rich repeat and WD repeat-containing protein 1 LRR" evidence="22">
    <location>
        <begin position="7"/>
        <end position="200"/>
    </location>
</feature>
<evidence type="ECO:0000256" key="11">
    <source>
        <dbReference type="ARBA" id="ARBA00022705"/>
    </source>
</evidence>
<evidence type="ECO:0000313" key="25">
    <source>
        <dbReference type="Proteomes" id="UP000554720"/>
    </source>
</evidence>
<evidence type="ECO:0000256" key="16">
    <source>
        <dbReference type="ARBA" id="ARBA00023212"/>
    </source>
</evidence>
<dbReference type="PROSITE" id="PS50082">
    <property type="entry name" value="WD_REPEATS_2"/>
    <property type="match status" value="1"/>
</dbReference>
<dbReference type="FunFam" id="2.130.10.10:FF:000488">
    <property type="entry name" value="Leucine-rich repeat and WD repeat-containing protein 1"/>
    <property type="match status" value="1"/>
</dbReference>
<reference evidence="24 25" key="1">
    <citation type="submission" date="2019-09" db="EMBL/GenBank/DDBJ databases">
        <title>Bird 10,000 Genomes (B10K) Project - Family phase.</title>
        <authorList>
            <person name="Zhang G."/>
        </authorList>
    </citation>
    <scope>NUCLEOTIDE SEQUENCE [LARGE SCALE GENOMIC DNA]</scope>
    <source>
        <strain evidence="24">B10K-DU-011-42</strain>
        <tissue evidence="24">Muscle</tissue>
    </source>
</reference>
<evidence type="ECO:0000256" key="18">
    <source>
        <dbReference type="ARBA" id="ARBA00023328"/>
    </source>
</evidence>
<keyword evidence="11" id="KW-0235">DNA replication</keyword>
<comment type="caution">
    <text evidence="24">The sequence shown here is derived from an EMBL/GenBank/DDBJ whole genome shotgun (WGS) entry which is preliminary data.</text>
</comment>
<keyword evidence="13" id="KW-0995">Kinetochore</keyword>
<evidence type="ECO:0000256" key="2">
    <source>
        <dbReference type="ARBA" id="ARBA00004300"/>
    </source>
</evidence>
<dbReference type="InterPro" id="IPR001680">
    <property type="entry name" value="WD40_rpt"/>
</dbReference>
<evidence type="ECO:0000256" key="17">
    <source>
        <dbReference type="ARBA" id="ARBA00023242"/>
    </source>
</evidence>
<dbReference type="InterPro" id="IPR052489">
    <property type="entry name" value="LRWD1"/>
</dbReference>
<evidence type="ECO:0000259" key="22">
    <source>
        <dbReference type="Pfam" id="PF23211"/>
    </source>
</evidence>
<organism evidence="24 25">
    <name type="scientific">Anthoscopus minutus</name>
    <name type="common">Southern penduline-tit</name>
    <dbReference type="NCBI Taxonomy" id="156561"/>
    <lineage>
        <taxon>Eukaryota</taxon>
        <taxon>Metazoa</taxon>
        <taxon>Chordata</taxon>
        <taxon>Craniata</taxon>
        <taxon>Vertebrata</taxon>
        <taxon>Euteleostomi</taxon>
        <taxon>Archelosauria</taxon>
        <taxon>Archosauria</taxon>
        <taxon>Dinosauria</taxon>
        <taxon>Saurischia</taxon>
        <taxon>Theropoda</taxon>
        <taxon>Coelurosauria</taxon>
        <taxon>Aves</taxon>
        <taxon>Neognathae</taxon>
        <taxon>Neoaves</taxon>
        <taxon>Telluraves</taxon>
        <taxon>Australaves</taxon>
        <taxon>Passeriformes</taxon>
        <taxon>Paridae</taxon>
        <taxon>Anthoscopus</taxon>
    </lineage>
</organism>
<keyword evidence="17" id="KW-0539">Nucleus</keyword>
<feature type="non-terminal residue" evidence="24">
    <location>
        <position position="677"/>
    </location>
</feature>
<dbReference type="AlphaFoldDB" id="A0A7L2EAQ4"/>
<evidence type="ECO:0000256" key="1">
    <source>
        <dbReference type="ARBA" id="ARBA00004123"/>
    </source>
</evidence>
<keyword evidence="7" id="KW-0158">Chromosome</keyword>
<dbReference type="PROSITE" id="PS00678">
    <property type="entry name" value="WD_REPEATS_1"/>
    <property type="match status" value="1"/>
</dbReference>
<keyword evidence="16" id="KW-0206">Cytoskeleton</keyword>
<evidence type="ECO:0000313" key="24">
    <source>
        <dbReference type="EMBL" id="NXQ58918.1"/>
    </source>
</evidence>
<feature type="domain" description="Leucine-rich repeat and WD repeat-containing protein 1 WD" evidence="23">
    <location>
        <begin position="288"/>
        <end position="676"/>
    </location>
</feature>
<dbReference type="OrthoDB" id="7318948at2759"/>
<keyword evidence="8" id="KW-0963">Cytoplasm</keyword>
<keyword evidence="25" id="KW-1185">Reference proteome</keyword>
<evidence type="ECO:0000256" key="7">
    <source>
        <dbReference type="ARBA" id="ARBA00022454"/>
    </source>
</evidence>
<evidence type="ECO:0000256" key="5">
    <source>
        <dbReference type="ARBA" id="ARBA00007545"/>
    </source>
</evidence>
<dbReference type="InterPro" id="IPR015943">
    <property type="entry name" value="WD40/YVTN_repeat-like_dom_sf"/>
</dbReference>
<dbReference type="InterPro" id="IPR019775">
    <property type="entry name" value="WD40_repeat_CS"/>
</dbReference>
<keyword evidence="12" id="KW-0677">Repeat</keyword>
<evidence type="ECO:0000256" key="9">
    <source>
        <dbReference type="ARBA" id="ARBA00022574"/>
    </source>
</evidence>
<feature type="compositionally biased region" description="Acidic residues" evidence="21">
    <location>
        <begin position="215"/>
        <end position="231"/>
    </location>
</feature>
<feature type="non-terminal residue" evidence="24">
    <location>
        <position position="1"/>
    </location>
</feature>
<name>A0A7L2EAQ4_ANTMN</name>
<dbReference type="Proteomes" id="UP000554720">
    <property type="component" value="Unassembled WGS sequence"/>
</dbReference>
<feature type="region of interest" description="Disordered" evidence="21">
    <location>
        <begin position="211"/>
        <end position="240"/>
    </location>
</feature>
<keyword evidence="10" id="KW-0433">Leucine-rich repeat</keyword>
<dbReference type="PANTHER" id="PTHR24370">
    <property type="entry name" value="OPTICIN"/>
    <property type="match status" value="1"/>
</dbReference>
<evidence type="ECO:0000256" key="13">
    <source>
        <dbReference type="ARBA" id="ARBA00022838"/>
    </source>
</evidence>
<dbReference type="GO" id="GO:0000781">
    <property type="term" value="C:chromosome, telomeric region"/>
    <property type="evidence" value="ECO:0007669"/>
    <property type="project" value="UniProtKB-SubCell"/>
</dbReference>
<dbReference type="Pfam" id="PF23211">
    <property type="entry name" value="LRR_LRWD1"/>
    <property type="match status" value="1"/>
</dbReference>
<keyword evidence="15" id="KW-0779">Telomere</keyword>
<dbReference type="Gene3D" id="2.130.10.10">
    <property type="entry name" value="YVTN repeat-like/Quinoprotein amine dehydrogenase"/>
    <property type="match status" value="1"/>
</dbReference>
<evidence type="ECO:0000256" key="6">
    <source>
        <dbReference type="ARBA" id="ARBA00015536"/>
    </source>
</evidence>
<proteinExistence type="inferred from homology"/>
<gene>
    <name evidence="24" type="primary">Lrwd1</name>
    <name evidence="24" type="ORF">ANTMIN_R12928</name>
</gene>
<dbReference type="GO" id="GO:0006260">
    <property type="term" value="P:DNA replication"/>
    <property type="evidence" value="ECO:0007669"/>
    <property type="project" value="UniProtKB-KW"/>
</dbReference>
<keyword evidence="14" id="KW-0156">Chromatin regulator</keyword>
<dbReference type="PROSITE" id="PS50294">
    <property type="entry name" value="WD_REPEATS_REGION"/>
    <property type="match status" value="1"/>
</dbReference>
<dbReference type="EMBL" id="VWYI01027979">
    <property type="protein sequence ID" value="NXQ58918.1"/>
    <property type="molecule type" value="Genomic_DNA"/>
</dbReference>
<evidence type="ECO:0000256" key="21">
    <source>
        <dbReference type="SAM" id="MobiDB-lite"/>
    </source>
</evidence>
<dbReference type="SUPFAM" id="SSF50978">
    <property type="entry name" value="WD40 repeat-like"/>
    <property type="match status" value="1"/>
</dbReference>
<protein>
    <recommendedName>
        <fullName evidence="6">Leucine-rich repeat and WD repeat-containing protein 1</fullName>
    </recommendedName>
    <alternativeName>
        <fullName evidence="19">Origin recognition complex-associated protein</fullName>
    </alternativeName>
</protein>
<accession>A0A7L2EAQ4</accession>
<dbReference type="GO" id="GO:0005813">
    <property type="term" value="C:centrosome"/>
    <property type="evidence" value="ECO:0007669"/>
    <property type="project" value="UniProtKB-SubCell"/>
</dbReference>
<dbReference type="SUPFAM" id="SSF52058">
    <property type="entry name" value="L domain-like"/>
    <property type="match status" value="1"/>
</dbReference>
<keyword evidence="9 20" id="KW-0853">WD repeat</keyword>
<dbReference type="PANTHER" id="PTHR24370:SF10">
    <property type="entry name" value="LEUCINE-RICH REPEAT AND WD REPEAT-CONTAINING PROTEIN 1"/>
    <property type="match status" value="1"/>
</dbReference>
<comment type="subcellular location">
    <subcellularLocation>
        <location evidence="4">Chromosome</location>
        <location evidence="4">Centromere</location>
        <location evidence="4">Kinetochore</location>
    </subcellularLocation>
    <subcellularLocation>
        <location evidence="3">Chromosome</location>
        <location evidence="3">Telomere</location>
    </subcellularLocation>
    <subcellularLocation>
        <location evidence="2">Cytoplasm</location>
        <location evidence="2">Cytoskeleton</location>
        <location evidence="2">Microtubule organizing center</location>
        <location evidence="2">Centrosome</location>
    </subcellularLocation>
    <subcellularLocation>
        <location evidence="1">Nucleus</location>
    </subcellularLocation>
</comment>
<dbReference type="InterPro" id="IPR036322">
    <property type="entry name" value="WD40_repeat_dom_sf"/>
</dbReference>
<dbReference type="InterPro" id="IPR056160">
    <property type="entry name" value="WD_LRWD1"/>
</dbReference>
<dbReference type="InterPro" id="IPR032675">
    <property type="entry name" value="LRR_dom_sf"/>
</dbReference>
<sequence length="677" mass="76503">MSKITTELLLERAVPRSTRLRKIETLNLSKLQLKTGDLDPRLFSRLRHLQKLDLSDNLLDKFPNSLALPDLRVLNCNNNKLEDVTALKQFPLLEELTYENNVYLTLNDDYKVMFLLQNLRLLNGKDITKLANHVRRVNSRKLTSKVTAHWEKFFRDQLPEKHTAEQVKSIKKKFLKSVQTNVVYGPSSLSEFTRWRVKMIAEEFLAHSLGLELNSDTEQEEKTDENEEESTESPTEAAEDVAQVVHIYDPLVTVTPSKRKRNHSKSSPGSKKSKTQANTKEEASEDVSAEPLHFLQCHSKGNSREDFKTQLWSCVFEPVLDSGARKDPIVSSSRTVATCGGESVCLIDCETGTVLKKYKVATEEFFSVAWTTLTMVISDSRKKAHNILAAAGRRGIVKLIHVAADFCYGEIKAHKKPIATVCFSPTQETHLFTASYDKRIALWDIGIPDCDYNFKASQLLVLETASIPLRIALVPTCPEQYLLAGCEDGCFAWNIKLDKGQKSRPFEAIFQFPDEESMTTSHRVDGLAFLNDDVVVSKSSKPGCIYLWSWSRSFDAKGKGCQRTMSAVILAELEWSTTDMSYLTLSTCPAKEYVFCGDEKGSVWMYNLSNYTTAWGSPKGKRSERRISPTQILKWPELRVNGEQPPEILVNNVVADPVFTYLVVLTSVNITAIWKKS</sequence>
<dbReference type="Gene3D" id="3.80.10.10">
    <property type="entry name" value="Ribonuclease Inhibitor"/>
    <property type="match status" value="1"/>
</dbReference>
<feature type="region of interest" description="Disordered" evidence="21">
    <location>
        <begin position="255"/>
        <end position="288"/>
    </location>
</feature>
<comment type="similarity">
    <text evidence="5">Belongs to the LRWD1 family.</text>
</comment>
<dbReference type="PROSITE" id="PS51450">
    <property type="entry name" value="LRR"/>
    <property type="match status" value="1"/>
</dbReference>
<dbReference type="GO" id="GO:0005664">
    <property type="term" value="C:nuclear origin of replication recognition complex"/>
    <property type="evidence" value="ECO:0007669"/>
    <property type="project" value="TreeGrafter"/>
</dbReference>
<evidence type="ECO:0000256" key="14">
    <source>
        <dbReference type="ARBA" id="ARBA00022853"/>
    </source>
</evidence>
<evidence type="ECO:0000256" key="20">
    <source>
        <dbReference type="PROSITE-ProRule" id="PRU00221"/>
    </source>
</evidence>
<dbReference type="GO" id="GO:0071169">
    <property type="term" value="P:establishment of protein localization to chromatin"/>
    <property type="evidence" value="ECO:0007669"/>
    <property type="project" value="TreeGrafter"/>
</dbReference>
<dbReference type="SMART" id="SM00320">
    <property type="entry name" value="WD40"/>
    <property type="match status" value="3"/>
</dbReference>
<evidence type="ECO:0000256" key="8">
    <source>
        <dbReference type="ARBA" id="ARBA00022490"/>
    </source>
</evidence>
<dbReference type="Pfam" id="PF23215">
    <property type="entry name" value="WD_LRWD1"/>
    <property type="match status" value="1"/>
</dbReference>
<keyword evidence="18" id="KW-0137">Centromere</keyword>
<dbReference type="GO" id="GO:0003682">
    <property type="term" value="F:chromatin binding"/>
    <property type="evidence" value="ECO:0007669"/>
    <property type="project" value="TreeGrafter"/>
</dbReference>
<dbReference type="FunFam" id="3.80.10.10:FF:000429">
    <property type="entry name" value="Leucine-rich repeat and WD repeat-containing protein 1"/>
    <property type="match status" value="1"/>
</dbReference>
<evidence type="ECO:0000256" key="19">
    <source>
        <dbReference type="ARBA" id="ARBA00033046"/>
    </source>
</evidence>
<evidence type="ECO:0000256" key="12">
    <source>
        <dbReference type="ARBA" id="ARBA00022737"/>
    </source>
</evidence>
<feature type="repeat" description="WD" evidence="20">
    <location>
        <begin position="411"/>
        <end position="445"/>
    </location>
</feature>
<dbReference type="InterPro" id="IPR001611">
    <property type="entry name" value="Leu-rich_rpt"/>
</dbReference>